<organism evidence="4 5">
    <name type="scientific">Conservatibacter flavescens</name>
    <dbReference type="NCBI Taxonomy" id="28161"/>
    <lineage>
        <taxon>Bacteria</taxon>
        <taxon>Pseudomonadati</taxon>
        <taxon>Pseudomonadota</taxon>
        <taxon>Gammaproteobacteria</taxon>
        <taxon>Pasteurellales</taxon>
        <taxon>Pasteurellaceae</taxon>
        <taxon>Conservatibacter</taxon>
    </lineage>
</organism>
<dbReference type="PROSITE" id="PS50977">
    <property type="entry name" value="HTH_TETR_2"/>
    <property type="match status" value="1"/>
</dbReference>
<reference evidence="4 5" key="1">
    <citation type="submission" date="2017-11" db="EMBL/GenBank/DDBJ databases">
        <title>Reclassification of Bisgaard taxon 7 as Conservatibacter flavescens gen. nov., sp. nov.</title>
        <authorList>
            <person name="Christensen H."/>
        </authorList>
    </citation>
    <scope>NUCLEOTIDE SEQUENCE [LARGE SCALE GENOMIC DNA]</scope>
    <source>
        <strain evidence="4 5">7_4</strain>
    </source>
</reference>
<dbReference type="PANTHER" id="PTHR43479">
    <property type="entry name" value="ACREF/ENVCD OPERON REPRESSOR-RELATED"/>
    <property type="match status" value="1"/>
</dbReference>
<dbReference type="OrthoDB" id="9798857at2"/>
<evidence type="ECO:0000313" key="5">
    <source>
        <dbReference type="Proteomes" id="UP000229329"/>
    </source>
</evidence>
<dbReference type="SUPFAM" id="SSF46689">
    <property type="entry name" value="Homeodomain-like"/>
    <property type="match status" value="1"/>
</dbReference>
<name>A0A2M8S5C0_9PAST</name>
<dbReference type="InterPro" id="IPR001647">
    <property type="entry name" value="HTH_TetR"/>
</dbReference>
<dbReference type="Proteomes" id="UP000229329">
    <property type="component" value="Unassembled WGS sequence"/>
</dbReference>
<dbReference type="AlphaFoldDB" id="A0A2M8S5C0"/>
<feature type="DNA-binding region" description="H-T-H motif" evidence="2">
    <location>
        <begin position="51"/>
        <end position="70"/>
    </location>
</feature>
<feature type="domain" description="HTH tetR-type" evidence="3">
    <location>
        <begin position="28"/>
        <end position="88"/>
    </location>
</feature>
<dbReference type="GO" id="GO:0003677">
    <property type="term" value="F:DNA binding"/>
    <property type="evidence" value="ECO:0007669"/>
    <property type="project" value="UniProtKB-UniRule"/>
</dbReference>
<evidence type="ECO:0000313" key="4">
    <source>
        <dbReference type="EMBL" id="PJG86342.1"/>
    </source>
</evidence>
<dbReference type="PANTHER" id="PTHR43479:SF7">
    <property type="entry name" value="TETR-FAMILY TRANSCRIPTIONAL REGULATOR"/>
    <property type="match status" value="1"/>
</dbReference>
<proteinExistence type="predicted"/>
<dbReference type="Pfam" id="PF00440">
    <property type="entry name" value="TetR_N"/>
    <property type="match status" value="1"/>
</dbReference>
<keyword evidence="5" id="KW-1185">Reference proteome</keyword>
<comment type="caution">
    <text evidence="4">The sequence shown here is derived from an EMBL/GenBank/DDBJ whole genome shotgun (WGS) entry which is preliminary data.</text>
</comment>
<protein>
    <submittedName>
        <fullName evidence="4">TetR/AcrR family transcriptional regulator</fullName>
    </submittedName>
</protein>
<gene>
    <name evidence="4" type="ORF">CVP05_00580</name>
</gene>
<dbReference type="InterPro" id="IPR050624">
    <property type="entry name" value="HTH-type_Tx_Regulator"/>
</dbReference>
<evidence type="ECO:0000259" key="3">
    <source>
        <dbReference type="PROSITE" id="PS50977"/>
    </source>
</evidence>
<evidence type="ECO:0000256" key="2">
    <source>
        <dbReference type="PROSITE-ProRule" id="PRU00335"/>
    </source>
</evidence>
<dbReference type="InterPro" id="IPR009057">
    <property type="entry name" value="Homeodomain-like_sf"/>
</dbReference>
<keyword evidence="1 2" id="KW-0238">DNA-binding</keyword>
<accession>A0A2M8S5C0</accession>
<sequence>MLISTNQAKSVSCQLGENMDTKTDLRVVRTHNAIRQAFVRLLGEQDYANISIQAICELAPVNRATFYKYYSGKSDLAGKMIADFKQQFTQIMSERRKGMSVRQFMQECVPQIERQSELLLALWKIRTPRHHLYNDMQNIVKQAMTAFAAKHGGVSDYQAHMFAVIGMESLRYHFERRLALPKNGIAKDICEVMEMGELEG</sequence>
<dbReference type="EMBL" id="PHHA01000002">
    <property type="protein sequence ID" value="PJG86342.1"/>
    <property type="molecule type" value="Genomic_DNA"/>
</dbReference>
<evidence type="ECO:0000256" key="1">
    <source>
        <dbReference type="ARBA" id="ARBA00023125"/>
    </source>
</evidence>
<dbReference type="Gene3D" id="1.10.357.10">
    <property type="entry name" value="Tetracycline Repressor, domain 2"/>
    <property type="match status" value="1"/>
</dbReference>